<evidence type="ECO:0007829" key="7">
    <source>
        <dbReference type="PubMed" id="16641100"/>
    </source>
</evidence>
<dbReference type="SMR" id="Q4V8D0"/>
<evidence type="ECO:0000313" key="4">
    <source>
        <dbReference type="Ensembl" id="ENSRNOP00000027745.5"/>
    </source>
</evidence>
<dbReference type="AGR" id="RGD:1561885"/>
<dbReference type="CTD" id="499135"/>
<dbReference type="KEGG" id="rno:499135"/>
<protein>
    <submittedName>
        <fullName evidence="4">RIKEN cDNA 4930433I11 gene like</fullName>
    </submittedName>
</protein>
<feature type="region of interest" description="Disordered" evidence="1">
    <location>
        <begin position="1"/>
        <end position="22"/>
    </location>
</feature>
<name>Q4V8D0_RAT</name>
<evidence type="ECO:0000259" key="2">
    <source>
        <dbReference type="Pfam" id="PF15442"/>
    </source>
</evidence>
<reference evidence="7" key="3">
    <citation type="journal article" date="2006" name="Proc. Natl. Acad. Sci. U.S.A.">
        <title>Quantitative phosphoproteomics of vasopressin-sensitive renal cells: regulation of aquaporin-2 phosphorylation at two sites.</title>
        <authorList>
            <person name="Hoffert J.D."/>
            <person name="Pisitkun T."/>
            <person name="Wang G."/>
            <person name="Shen R.F."/>
            <person name="Knepper M.A."/>
        </authorList>
    </citation>
    <scope>IDENTIFICATION BY MASS SPECTROMETRY [LARGE SCALE ANALYSIS]</scope>
</reference>
<dbReference type="InterPro" id="IPR040292">
    <property type="entry name" value="C2orf78-like"/>
</dbReference>
<dbReference type="eggNOG" id="ENOG502SEP6">
    <property type="taxonomic scope" value="Eukaryota"/>
</dbReference>
<reference evidence="3" key="1">
    <citation type="journal article" date="2004" name="Genome Res.">
        <title>The status, quality, and expansion of the NIH full-length cDNA project: the Mammalian Gene Collection (MGC).</title>
        <authorList>
            <consortium name="The MGC Project Team"/>
            <person name="Gerhard D.S."/>
            <person name="Wagner L."/>
            <person name="Feingold E.A."/>
            <person name="Shenmen C.M."/>
            <person name="Grouse L.H."/>
            <person name="Schuler G."/>
            <person name="Klein S.L."/>
            <person name="Old S."/>
            <person name="Rasooly R."/>
            <person name="Good P."/>
            <person name="Guyer M."/>
            <person name="Peck A.M."/>
            <person name="Derge J.G."/>
            <person name="Lipman D."/>
            <person name="Collins F.S."/>
            <person name="Jang W."/>
            <person name="Sherry S."/>
            <person name="Feolo M."/>
            <person name="Misquitta L."/>
            <person name="Lee E."/>
            <person name="Rotmistrovsky K."/>
            <person name="Greenhut S.F."/>
            <person name="Schaefer C.F."/>
            <person name="Buetow K."/>
            <person name="Bonner T.I."/>
            <person name="Haussler D."/>
            <person name="Kent J."/>
            <person name="Kiekhaus M."/>
            <person name="Furey T."/>
            <person name="Brent M."/>
            <person name="Prange C."/>
            <person name="Schreiber K."/>
            <person name="Shapiro N."/>
            <person name="Bhat N.K."/>
            <person name="Hopkins R.F."/>
            <person name="Hsie F."/>
            <person name="Driscoll T."/>
            <person name="Soares M.B."/>
            <person name="Casavant T.L."/>
            <person name="Scheetz T.E."/>
            <person name="Brown-stein M.J."/>
            <person name="Usdin T.B."/>
            <person name="Toshiyuki S."/>
            <person name="Carninci P."/>
            <person name="Piao Y."/>
            <person name="Dudekula D.B."/>
            <person name="Ko M.S."/>
            <person name="Kawakami K."/>
            <person name="Suzuki Y."/>
            <person name="Sugano S."/>
            <person name="Gruber C.E."/>
            <person name="Smith M.R."/>
            <person name="Simmons B."/>
            <person name="Moore T."/>
            <person name="Waterman R."/>
            <person name="Johnson S.L."/>
            <person name="Ruan Y."/>
            <person name="Wei C.L."/>
            <person name="Mathavan S."/>
            <person name="Gunaratne P.H."/>
            <person name="Wu J."/>
            <person name="Garcia A.M."/>
            <person name="Hulyk S.W."/>
            <person name="Fuh E."/>
            <person name="Yuan Y."/>
            <person name="Sneed A."/>
            <person name="Kowis C."/>
            <person name="Hodgson A."/>
            <person name="Muzny D.M."/>
            <person name="McPherson J."/>
            <person name="Gibbs R.A."/>
            <person name="Fahey J."/>
            <person name="Helton E."/>
            <person name="Ketteman M."/>
            <person name="Madan A."/>
            <person name="Rodrigues S."/>
            <person name="Sanchez A."/>
            <person name="Whiting M."/>
            <person name="Madari A."/>
            <person name="Young A.C."/>
            <person name="Wetherby K.D."/>
            <person name="Granite S.J."/>
            <person name="Kwong P.N."/>
            <person name="Brinkley C.P."/>
            <person name="Pearson R.L."/>
            <person name="Bouffard G.G."/>
            <person name="Blakesly R.W."/>
            <person name="Green E.D."/>
            <person name="Dickson M.C."/>
            <person name="Rodriguez A.C."/>
            <person name="Grimwood J."/>
            <person name="Schmutz J."/>
            <person name="Myers R.M."/>
            <person name="Butterfield Y.S."/>
            <person name="Griffith M."/>
            <person name="Griffith O.L."/>
            <person name="Krzywinski M.I."/>
            <person name="Liao N."/>
            <person name="Morin R."/>
            <person name="Morrin R."/>
            <person name="Palmquist D."/>
            <person name="Petrescu A.S."/>
            <person name="Skalska U."/>
            <person name="Smailus D.E."/>
            <person name="Stott J.M."/>
            <person name="Schnerch A."/>
            <person name="Schein J.E."/>
            <person name="Jones S.J."/>
            <person name="Holt R.A."/>
            <person name="Baross A."/>
            <person name="Marra M.A."/>
            <person name="Clifton S."/>
            <person name="Makowski K.A."/>
            <person name="Bosak S."/>
            <person name="Malek J."/>
        </authorList>
    </citation>
    <scope>NUCLEOTIDE SEQUENCE [LARGE SCALE MRNA]</scope>
    <source>
        <tissue evidence="3">Testis</tissue>
    </source>
</reference>
<reference evidence="4" key="4">
    <citation type="submission" date="2025-05" db="UniProtKB">
        <authorList>
            <consortium name="Ensembl"/>
        </authorList>
    </citation>
    <scope>IDENTIFICATION</scope>
    <source>
        <strain evidence="4">Brown Norway</strain>
    </source>
</reference>
<dbReference type="EMBL" id="BC097443">
    <property type="protein sequence ID" value="AAH97443.1"/>
    <property type="molecule type" value="mRNA"/>
</dbReference>
<dbReference type="OrthoDB" id="9808992at2759"/>
<dbReference type="PaxDb" id="10116-ENSRNOP00000027745"/>
<feature type="compositionally biased region" description="Basic and acidic residues" evidence="1">
    <location>
        <begin position="299"/>
        <end position="308"/>
    </location>
</feature>
<dbReference type="STRING" id="10116.ENSRNOP00000027745"/>
<dbReference type="UCSC" id="RGD:1561885">
    <property type="organism name" value="rat"/>
</dbReference>
<dbReference type="RefSeq" id="NP_001020078.1">
    <property type="nucleotide sequence ID" value="NM_001024907.1"/>
</dbReference>
<feature type="region of interest" description="Disordered" evidence="1">
    <location>
        <begin position="441"/>
        <end position="465"/>
    </location>
</feature>
<feature type="region of interest" description="Disordered" evidence="1">
    <location>
        <begin position="479"/>
        <end position="505"/>
    </location>
</feature>
<evidence type="ECO:0000313" key="6">
    <source>
        <dbReference type="RGD" id="1561885"/>
    </source>
</evidence>
<feature type="compositionally biased region" description="Polar residues" evidence="1">
    <location>
        <begin position="488"/>
        <end position="505"/>
    </location>
</feature>
<keyword evidence="5" id="KW-1185">Reference proteome</keyword>
<dbReference type="Proteomes" id="UP000002494">
    <property type="component" value="Chromosome 1"/>
</dbReference>
<dbReference type="InterPro" id="IPR027898">
    <property type="entry name" value="DUF4629"/>
</dbReference>
<dbReference type="PhosphoSitePlus" id="Q4V8D0"/>
<gene>
    <name evidence="4 6" type="primary">4930433I11Rikl</name>
    <name evidence="3" type="synonym">MGC114499</name>
</gene>
<proteinExistence type="evidence at protein level"/>
<evidence type="ECO:0000313" key="3">
    <source>
        <dbReference type="EMBL" id="AAH97443.1"/>
    </source>
</evidence>
<feature type="compositionally biased region" description="Basic and acidic residues" evidence="1">
    <location>
        <begin position="671"/>
        <end position="691"/>
    </location>
</feature>
<dbReference type="PANTHER" id="PTHR31466">
    <property type="entry name" value="GENE 5591-RELATED"/>
    <property type="match status" value="1"/>
</dbReference>
<feature type="domain" description="DUF4629" evidence="2">
    <location>
        <begin position="296"/>
        <end position="442"/>
    </location>
</feature>
<dbReference type="Pfam" id="PF15442">
    <property type="entry name" value="DUF4629"/>
    <property type="match status" value="1"/>
</dbReference>
<feature type="region of interest" description="Disordered" evidence="1">
    <location>
        <begin position="286"/>
        <end position="324"/>
    </location>
</feature>
<sequence>MSENLQSTPFCGTESDLPSPLPVLNNSPPSRTVCSYSSVSIPAVSSAWLLPSASSTSLQPLMGSTYLNPHGSTTMLTVLTDQSQVSNSTLSCPVVELETSLGLSPSGQTLCLLQSPEFYITCTQVSQRKTPSLDGERPLTTPIHSPSEFLALPPAPSSEQTDIKNMDDMEVEHLMPQEAYEGTKENQDPTLLPLAPPDLQQPLHCTDTGSLRQKSASENASLGGISLGLEEKGTVDSLMVSTIDFADITTLVADIHLPQLFNFLTGLDQFQDTTATESNVIWRDQAQENSRVINGPSDQVKKKDHEAPELTDGAPQAKIPNWDPVEGEGVIASVGVSDRAIDNMAKDSEGRAPKVSPIRPIRARGQGQDKTKWTRENNSKKTEEPKQSRNRVKAEEKPTVPKTKIKRDPPELSRTSFKKPRTHLGMHMLESVQVFHPLGKKSEKKPGVASSRALGTFSNNKYPGPGPATTAVQDMLHECQGPDKTPGKAQSSETSAFKECPSQSQYELPPAGKVRLVPLPFPTLDQPQTRPGSRKPLSLSSHRPTVAYSERCHFQSAHLTSIRPSQPPPVSKSLMVSAKPALPFSSSVTQPNVTNIIQISTVPQSGTLRPTPYRASSQSSLQRELLSAAKNKVPSPSEPQTQYLLQDFSRQPIPWRKVDILGPVVSQPITKEQRPEREAMKRRAQQERENAAKSTSPGKLQLFLQREKDMEISRYYGYAM</sequence>
<dbReference type="HOGENOM" id="CLU_016596_1_0_1"/>
<dbReference type="Ensembl" id="ENSRNOT00000027745.8">
    <property type="protein sequence ID" value="ENSRNOP00000027745.5"/>
    <property type="gene ID" value="ENSRNOG00000027112.7"/>
</dbReference>
<accession>Q4V8D0</accession>
<evidence type="ECO:0000256" key="1">
    <source>
        <dbReference type="SAM" id="MobiDB-lite"/>
    </source>
</evidence>
<dbReference type="OMA" id="RHPAENT"/>
<feature type="region of interest" description="Disordered" evidence="1">
    <location>
        <begin position="344"/>
        <end position="421"/>
    </location>
</feature>
<dbReference type="PANTHER" id="PTHR31466:SF1">
    <property type="entry name" value="RIKEN CDNA 4930433I11 GENE"/>
    <property type="match status" value="1"/>
</dbReference>
<feature type="compositionally biased region" description="Basic and acidic residues" evidence="1">
    <location>
        <begin position="367"/>
        <end position="399"/>
    </location>
</feature>
<evidence type="ECO:0000313" key="5">
    <source>
        <dbReference type="Proteomes" id="UP000002494"/>
    </source>
</evidence>
<organism evidence="3">
    <name type="scientific">Rattus norvegicus</name>
    <name type="common">Rat</name>
    <dbReference type="NCBI Taxonomy" id="10116"/>
    <lineage>
        <taxon>Eukaryota</taxon>
        <taxon>Metazoa</taxon>
        <taxon>Chordata</taxon>
        <taxon>Craniata</taxon>
        <taxon>Vertebrata</taxon>
        <taxon>Euteleostomi</taxon>
        <taxon>Mammalia</taxon>
        <taxon>Eutheria</taxon>
        <taxon>Euarchontoglires</taxon>
        <taxon>Glires</taxon>
        <taxon>Rodentia</taxon>
        <taxon>Myomorpha</taxon>
        <taxon>Muroidea</taxon>
        <taxon>Muridae</taxon>
        <taxon>Murinae</taxon>
        <taxon>Rattus</taxon>
    </lineage>
</organism>
<dbReference type="GeneID" id="499135"/>
<reference evidence="4 5" key="2">
    <citation type="journal article" date="2004" name="Nature">
        <title>Genome sequence of the Brown Norway rat yields insights into mammalian evolution.</title>
        <authorList>
            <consortium name="Rat Genome Sequencing Project Consortium"/>
            <person name="Gibbs R.A."/>
            <person name="Weinstock G.M."/>
            <person name="Metzker M.L."/>
            <person name="Muzny D.M."/>
            <person name="Sodergren E.J."/>
            <person name="Scherer S."/>
            <person name="Scott G."/>
            <person name="Steffen D."/>
            <person name="Worley K.C."/>
            <person name="Burch P.E."/>
            <person name="Okwuonu G."/>
            <person name="Hines S."/>
            <person name="Lewis L."/>
            <person name="Deramo C."/>
            <person name="Delgado O."/>
            <person name="Dugan-Rocha S."/>
            <person name="Miner G."/>
            <person name="Morgan M."/>
            <person name="Hawes A."/>
            <person name="Gill R."/>
            <person name="Holt R.A."/>
            <person name="Adams M.D."/>
            <person name="Amanatides P.G."/>
            <person name="Baden-Tillson H."/>
            <person name="Barnstead M."/>
            <person name="Chin S."/>
            <person name="Evans C.A."/>
            <person name="Ferriera S."/>
            <person name="Fosler C."/>
            <person name="Glodek A."/>
            <person name="Gu Z."/>
            <person name="Jennings D."/>
            <person name="Kraft C.L."/>
            <person name="Nguyen T."/>
            <person name="Pfannkoch C.M."/>
            <person name="Sitter C."/>
            <person name="Sutton G.G."/>
            <person name="Venter J.C."/>
            <person name="Woodage T."/>
            <person name="Smith D."/>
            <person name="Lee H.-M."/>
            <person name="Gustafson E."/>
            <person name="Cahill P."/>
            <person name="Kana A."/>
            <person name="Doucette-Stamm L."/>
            <person name="Weinstock K."/>
            <person name="Fechtel K."/>
            <person name="Weiss R.B."/>
            <person name="Dunn D.M."/>
            <person name="Green E.D."/>
            <person name="Blakesley R.W."/>
            <person name="Bouffard G.G."/>
            <person name="De Jong P.J."/>
            <person name="Osoegawa K."/>
            <person name="Zhu B."/>
            <person name="Marra M."/>
            <person name="Schein J."/>
            <person name="Bosdet I."/>
            <person name="Fjell C."/>
            <person name="Jones S."/>
            <person name="Krzywinski M."/>
            <person name="Mathewson C."/>
            <person name="Siddiqui A."/>
            <person name="Wye N."/>
            <person name="McPherson J."/>
            <person name="Zhao S."/>
            <person name="Fraser C.M."/>
            <person name="Shetty J."/>
            <person name="Shatsman S."/>
            <person name="Geer K."/>
            <person name="Chen Y."/>
            <person name="Abramzon S."/>
            <person name="Nierman W.C."/>
            <person name="Havlak P.H."/>
            <person name="Chen R."/>
            <person name="Durbin K.J."/>
            <person name="Egan A."/>
            <person name="Ren Y."/>
            <person name="Song X.-Z."/>
            <person name="Li B."/>
            <person name="Liu Y."/>
            <person name="Qin X."/>
            <person name="Cawley S."/>
            <person name="Cooney A.J."/>
            <person name="D'Souza L.M."/>
            <person name="Martin K."/>
            <person name="Wu J.Q."/>
            <person name="Gonzalez-Garay M.L."/>
            <person name="Jackson A.R."/>
            <person name="Kalafus K.J."/>
            <person name="McLeod M.P."/>
            <person name="Milosavljevic A."/>
            <person name="Virk D."/>
            <person name="Volkov A."/>
            <person name="Wheeler D.A."/>
            <person name="Zhang Z."/>
            <person name="Bailey J.A."/>
            <person name="Eichler E.E."/>
            <person name="Tuzun E."/>
            <person name="Birney E."/>
            <person name="Mongin E."/>
            <person name="Ureta-Vidal A."/>
            <person name="Woodwark C."/>
            <person name="Zdobnov E."/>
            <person name="Bork P."/>
            <person name="Suyama M."/>
            <person name="Torrents D."/>
            <person name="Alexandersson M."/>
            <person name="Trask B.J."/>
            <person name="Young J.M."/>
            <person name="Huang H."/>
            <person name="Wang H."/>
            <person name="Xing H."/>
            <person name="Daniels S."/>
            <person name="Gietzen D."/>
            <person name="Schmidt J."/>
            <person name="Stevens K."/>
            <person name="Vitt U."/>
            <person name="Wingrove J."/>
            <person name="Camara F."/>
            <person name="Mar Alba M."/>
            <person name="Abril J.F."/>
            <person name="Guigo R."/>
            <person name="Smit A."/>
            <person name="Dubchak I."/>
            <person name="Rubin E.M."/>
            <person name="Couronne O."/>
            <person name="Poliakov A."/>
            <person name="Huebner N."/>
            <person name="Ganten D."/>
            <person name="Goesele C."/>
            <person name="Hummel O."/>
            <person name="Kreitler T."/>
            <person name="Lee Y.-A."/>
            <person name="Monti J."/>
            <person name="Schulz H."/>
            <person name="Zimdahl H."/>
            <person name="Himmelbauer H."/>
            <person name="Lehrach H."/>
            <person name="Jacob H.J."/>
            <person name="Bromberg S."/>
            <person name="Gullings-Handley J."/>
            <person name="Jensen-Seaman M.I."/>
            <person name="Kwitek A.E."/>
            <person name="Lazar J."/>
            <person name="Pasko D."/>
            <person name="Tonellato P.J."/>
            <person name="Twigger S."/>
            <person name="Ponting C.P."/>
            <person name="Duarte J.M."/>
            <person name="Rice S."/>
            <person name="Goodstadt L."/>
            <person name="Beatson S.A."/>
            <person name="Emes R.D."/>
            <person name="Winter E.E."/>
            <person name="Webber C."/>
            <person name="Brandt P."/>
            <person name="Nyakatura G."/>
            <person name="Adetobi M."/>
            <person name="Chiaromonte F."/>
            <person name="Elnitski L."/>
            <person name="Eswara P."/>
            <person name="Hardison R.C."/>
            <person name="Hou M."/>
            <person name="Kolbe D."/>
            <person name="Makova K."/>
            <person name="Miller W."/>
            <person name="Nekrutenko A."/>
            <person name="Riemer C."/>
            <person name="Schwartz S."/>
            <person name="Taylor J."/>
            <person name="Yang S."/>
            <person name="Zhang Y."/>
            <person name="Lindpaintner K."/>
            <person name="Andrews T.D."/>
            <person name="Caccamo M."/>
            <person name="Clamp M."/>
            <person name="Clarke L."/>
            <person name="Curwen V."/>
            <person name="Durbin R.M."/>
            <person name="Eyras E."/>
            <person name="Searle S.M."/>
            <person name="Cooper G.M."/>
            <person name="Batzoglou S."/>
            <person name="Brudno M."/>
            <person name="Sidow A."/>
            <person name="Stone E.A."/>
            <person name="Payseur B.A."/>
            <person name="Bourque G."/>
            <person name="Lopez-Otin C."/>
            <person name="Puente X.S."/>
            <person name="Chakrabarti K."/>
            <person name="Chatterji S."/>
            <person name="Dewey C."/>
            <person name="Pachter L."/>
            <person name="Bray N."/>
            <person name="Yap V.B."/>
            <person name="Caspi A."/>
            <person name="Tesler G."/>
            <person name="Pevzner P.A."/>
            <person name="Haussler D."/>
            <person name="Roskin K.M."/>
            <person name="Baertsch R."/>
            <person name="Clawson H."/>
            <person name="Furey T.S."/>
            <person name="Hinrichs A.S."/>
            <person name="Karolchik D."/>
            <person name="Kent W.J."/>
            <person name="Rosenbloom K.R."/>
            <person name="Trumbower H."/>
            <person name="Weirauch M."/>
            <person name="Cooper D.N."/>
            <person name="Stenson P.D."/>
            <person name="Ma B."/>
            <person name="Brent M."/>
            <person name="Arumugam M."/>
            <person name="Shteynberg D."/>
            <person name="Copley R.R."/>
            <person name="Taylor M.S."/>
            <person name="Riethman H."/>
            <person name="Mudunuri U."/>
            <person name="Peterson J."/>
            <person name="Guyer M."/>
            <person name="Felsenfeld A."/>
            <person name="Old S."/>
            <person name="Mockrin S."/>
            <person name="Collins F.S."/>
        </authorList>
    </citation>
    <scope>NUCLEOTIDE SEQUENCE [LARGE SCALE GENOMIC DNA]</scope>
    <source>
        <strain evidence="4 5">Brown Norway</strain>
    </source>
</reference>
<feature type="region of interest" description="Disordered" evidence="1">
    <location>
        <begin position="667"/>
        <end position="701"/>
    </location>
</feature>
<dbReference type="GeneTree" id="ENSGT00390000014208"/>
<dbReference type="RGD" id="1561885">
    <property type="gene designation" value="4930433I11Rikl"/>
</dbReference>
<feature type="compositionally biased region" description="Polar residues" evidence="1">
    <location>
        <begin position="1"/>
        <end position="10"/>
    </location>
</feature>
<dbReference type="AlphaFoldDB" id="Q4V8D0"/>
<dbReference type="Bgee" id="ENSRNOG00000027112">
    <property type="expression patterns" value="Expressed in testis"/>
</dbReference>